<dbReference type="InterPro" id="IPR050791">
    <property type="entry name" value="Aldo-Keto_reductase"/>
</dbReference>
<sequence>MVSRTTQLGGTASDVTVGKIGHGLMLMTWKEVPTPDEECFEAIMAGIDSLPAGVKMVLNSGEFYGHNLSTANLDMLARFFTKYPDYADKTFLSVKGGLKPQSFEPDASLDNLRRSVDAINAALKGTKQLDLFEMARVDRKITVEEAVKNMIVLIKEGKFSHIGMSECRAETLRRANSVHPITAVEIEVSPWAYEEEQKKVIAAAQELNITVAAYSPLGRGFLTGQIKSLDDIPEGDMRRHFGRFQPHNFEHNLALVKDLSAVAERKKVSPAQLCIAWVAQLAPQMISIPGSSHKKRTLENLSAVQVDLSEQEMEEIGKILASHEIKGKRYQDVPDEVLNLWG</sequence>
<protein>
    <submittedName>
        <fullName evidence="3">Aldo/keto reductase</fullName>
    </submittedName>
</protein>
<dbReference type="EMBL" id="KV425567">
    <property type="protein sequence ID" value="KZT26310.1"/>
    <property type="molecule type" value="Genomic_DNA"/>
</dbReference>
<evidence type="ECO:0000313" key="3">
    <source>
        <dbReference type="EMBL" id="KZT26310.1"/>
    </source>
</evidence>
<dbReference type="CDD" id="cd19077">
    <property type="entry name" value="AKR_AKR8A1-2"/>
    <property type="match status" value="1"/>
</dbReference>
<dbReference type="STRING" id="1314782.A0A165T8R3"/>
<keyword evidence="4" id="KW-1185">Reference proteome</keyword>
<dbReference type="FunCoup" id="A0A165T8R3">
    <property type="interactions" value="297"/>
</dbReference>
<organism evidence="3 4">
    <name type="scientific">Neolentinus lepideus HHB14362 ss-1</name>
    <dbReference type="NCBI Taxonomy" id="1314782"/>
    <lineage>
        <taxon>Eukaryota</taxon>
        <taxon>Fungi</taxon>
        <taxon>Dikarya</taxon>
        <taxon>Basidiomycota</taxon>
        <taxon>Agaricomycotina</taxon>
        <taxon>Agaricomycetes</taxon>
        <taxon>Gloeophyllales</taxon>
        <taxon>Gloeophyllaceae</taxon>
        <taxon>Neolentinus</taxon>
    </lineage>
</organism>
<dbReference type="GO" id="GO:0005737">
    <property type="term" value="C:cytoplasm"/>
    <property type="evidence" value="ECO:0007669"/>
    <property type="project" value="TreeGrafter"/>
</dbReference>
<dbReference type="InterPro" id="IPR023210">
    <property type="entry name" value="NADP_OxRdtase_dom"/>
</dbReference>
<name>A0A165T8R3_9AGAM</name>
<dbReference type="Pfam" id="PF00248">
    <property type="entry name" value="Aldo_ket_red"/>
    <property type="match status" value="1"/>
</dbReference>
<dbReference type="Gene3D" id="3.20.20.100">
    <property type="entry name" value="NADP-dependent oxidoreductase domain"/>
    <property type="match status" value="1"/>
</dbReference>
<dbReference type="InParanoid" id="A0A165T8R3"/>
<dbReference type="SUPFAM" id="SSF51430">
    <property type="entry name" value="NAD(P)-linked oxidoreductase"/>
    <property type="match status" value="1"/>
</dbReference>
<proteinExistence type="predicted"/>
<keyword evidence="1" id="KW-0560">Oxidoreductase</keyword>
<dbReference type="InterPro" id="IPR036812">
    <property type="entry name" value="NAD(P)_OxRdtase_dom_sf"/>
</dbReference>
<evidence type="ECO:0000259" key="2">
    <source>
        <dbReference type="Pfam" id="PF00248"/>
    </source>
</evidence>
<gene>
    <name evidence="3" type="ORF">NEOLEDRAFT_248653</name>
</gene>
<dbReference type="PANTHER" id="PTHR43625:SF78">
    <property type="entry name" value="PYRIDOXAL REDUCTASE-RELATED"/>
    <property type="match status" value="1"/>
</dbReference>
<dbReference type="Proteomes" id="UP000076761">
    <property type="component" value="Unassembled WGS sequence"/>
</dbReference>
<dbReference type="GO" id="GO:0016491">
    <property type="term" value="F:oxidoreductase activity"/>
    <property type="evidence" value="ECO:0007669"/>
    <property type="project" value="UniProtKB-KW"/>
</dbReference>
<feature type="domain" description="NADP-dependent oxidoreductase" evidence="2">
    <location>
        <begin position="19"/>
        <end position="319"/>
    </location>
</feature>
<evidence type="ECO:0000313" key="4">
    <source>
        <dbReference type="Proteomes" id="UP000076761"/>
    </source>
</evidence>
<reference evidence="3 4" key="1">
    <citation type="journal article" date="2016" name="Mol. Biol. Evol.">
        <title>Comparative Genomics of Early-Diverging Mushroom-Forming Fungi Provides Insights into the Origins of Lignocellulose Decay Capabilities.</title>
        <authorList>
            <person name="Nagy L.G."/>
            <person name="Riley R."/>
            <person name="Tritt A."/>
            <person name="Adam C."/>
            <person name="Daum C."/>
            <person name="Floudas D."/>
            <person name="Sun H."/>
            <person name="Yadav J.S."/>
            <person name="Pangilinan J."/>
            <person name="Larsson K.H."/>
            <person name="Matsuura K."/>
            <person name="Barry K."/>
            <person name="Labutti K."/>
            <person name="Kuo R."/>
            <person name="Ohm R.A."/>
            <person name="Bhattacharya S.S."/>
            <person name="Shirouzu T."/>
            <person name="Yoshinaga Y."/>
            <person name="Martin F.M."/>
            <person name="Grigoriev I.V."/>
            <person name="Hibbett D.S."/>
        </authorList>
    </citation>
    <scope>NUCLEOTIDE SEQUENCE [LARGE SCALE GENOMIC DNA]</scope>
    <source>
        <strain evidence="3 4">HHB14362 ss-1</strain>
    </source>
</reference>
<dbReference type="AlphaFoldDB" id="A0A165T8R3"/>
<dbReference type="PANTHER" id="PTHR43625">
    <property type="entry name" value="AFLATOXIN B1 ALDEHYDE REDUCTASE"/>
    <property type="match status" value="1"/>
</dbReference>
<evidence type="ECO:0000256" key="1">
    <source>
        <dbReference type="ARBA" id="ARBA00023002"/>
    </source>
</evidence>
<accession>A0A165T8R3</accession>
<dbReference type="OrthoDB" id="37537at2759"/>